<feature type="domain" description="Spore germination GerAC-like C-terminal" evidence="9">
    <location>
        <begin position="216"/>
        <end position="381"/>
    </location>
</feature>
<keyword evidence="3" id="KW-0309">Germination</keyword>
<evidence type="ECO:0000256" key="6">
    <source>
        <dbReference type="ARBA" id="ARBA00023139"/>
    </source>
</evidence>
<evidence type="ECO:0000313" key="11">
    <source>
        <dbReference type="EMBL" id="RID82527.1"/>
    </source>
</evidence>
<feature type="chain" id="PRO_5039626807" evidence="8">
    <location>
        <begin position="24"/>
        <end position="396"/>
    </location>
</feature>
<feature type="domain" description="Spore germination protein N-terminal" evidence="10">
    <location>
        <begin position="23"/>
        <end position="194"/>
    </location>
</feature>
<keyword evidence="12" id="KW-1185">Reference proteome</keyword>
<dbReference type="GO" id="GO:0009847">
    <property type="term" value="P:spore germination"/>
    <property type="evidence" value="ECO:0007669"/>
    <property type="project" value="InterPro"/>
</dbReference>
<evidence type="ECO:0000256" key="4">
    <source>
        <dbReference type="ARBA" id="ARBA00022729"/>
    </source>
</evidence>
<dbReference type="EMBL" id="QWVS01000046">
    <property type="protein sequence ID" value="RID82527.1"/>
    <property type="molecule type" value="Genomic_DNA"/>
</dbReference>
<dbReference type="Gene3D" id="6.20.190.10">
    <property type="entry name" value="Nutrient germinant receptor protein C, domain 1"/>
    <property type="match status" value="1"/>
</dbReference>
<evidence type="ECO:0000259" key="9">
    <source>
        <dbReference type="Pfam" id="PF05504"/>
    </source>
</evidence>
<accession>A0A398AY33</accession>
<dbReference type="PROSITE" id="PS51257">
    <property type="entry name" value="PROKAR_LIPOPROTEIN"/>
    <property type="match status" value="1"/>
</dbReference>
<evidence type="ECO:0000256" key="7">
    <source>
        <dbReference type="ARBA" id="ARBA00023288"/>
    </source>
</evidence>
<name>A0A398AY33_9BACI</name>
<dbReference type="Pfam" id="PF05504">
    <property type="entry name" value="Spore_GerAC"/>
    <property type="match status" value="1"/>
</dbReference>
<evidence type="ECO:0000256" key="2">
    <source>
        <dbReference type="ARBA" id="ARBA00007886"/>
    </source>
</evidence>
<dbReference type="InterPro" id="IPR008844">
    <property type="entry name" value="Spore_GerAC-like"/>
</dbReference>
<dbReference type="InterPro" id="IPR046953">
    <property type="entry name" value="Spore_GerAC-like_C"/>
</dbReference>
<keyword evidence="7" id="KW-0449">Lipoprotein</keyword>
<reference evidence="11 12" key="1">
    <citation type="submission" date="2018-08" db="EMBL/GenBank/DDBJ databases">
        <title>Bacillus jemisoniae sp. nov., Bacillus chryseoplanitiae sp. nov., Bacillus resnikiae sp. nov., and Bacillus frankliniae sp. nov., isolated from Viking spacecraft and associated surfaces.</title>
        <authorList>
            <person name="Seuylemezian A."/>
            <person name="Vaishampayan P."/>
        </authorList>
    </citation>
    <scope>NUCLEOTIDE SEQUENCE [LARGE SCALE GENOMIC DNA]</scope>
    <source>
        <strain evidence="11 12">MA001</strain>
    </source>
</reference>
<proteinExistence type="inferred from homology"/>
<evidence type="ECO:0000256" key="1">
    <source>
        <dbReference type="ARBA" id="ARBA00004635"/>
    </source>
</evidence>
<feature type="signal peptide" evidence="8">
    <location>
        <begin position="1"/>
        <end position="23"/>
    </location>
</feature>
<dbReference type="AlphaFoldDB" id="A0A398AY33"/>
<comment type="caution">
    <text evidence="11">The sequence shown here is derived from an EMBL/GenBank/DDBJ whole genome shotgun (WGS) entry which is preliminary data.</text>
</comment>
<dbReference type="NCBIfam" id="TIGR02887">
    <property type="entry name" value="spore_ger_x_C"/>
    <property type="match status" value="1"/>
</dbReference>
<evidence type="ECO:0000259" key="10">
    <source>
        <dbReference type="Pfam" id="PF25198"/>
    </source>
</evidence>
<evidence type="ECO:0000256" key="5">
    <source>
        <dbReference type="ARBA" id="ARBA00023136"/>
    </source>
</evidence>
<keyword evidence="5" id="KW-0472">Membrane</keyword>
<dbReference type="GO" id="GO:0016020">
    <property type="term" value="C:membrane"/>
    <property type="evidence" value="ECO:0007669"/>
    <property type="project" value="UniProtKB-SubCell"/>
</dbReference>
<comment type="subcellular location">
    <subcellularLocation>
        <location evidence="1">Membrane</location>
        <topology evidence="1">Lipid-anchor</topology>
    </subcellularLocation>
</comment>
<dbReference type="RefSeq" id="WP_119118541.1">
    <property type="nucleotide sequence ID" value="NZ_QWVS01000046.1"/>
</dbReference>
<dbReference type="InterPro" id="IPR057336">
    <property type="entry name" value="GerAC_N"/>
</dbReference>
<protein>
    <submittedName>
        <fullName evidence="11">Ger(X)C family spore germination protein</fullName>
    </submittedName>
</protein>
<gene>
    <name evidence="11" type="ORF">D1953_17970</name>
</gene>
<evidence type="ECO:0000256" key="8">
    <source>
        <dbReference type="SAM" id="SignalP"/>
    </source>
</evidence>
<dbReference type="PANTHER" id="PTHR35789">
    <property type="entry name" value="SPORE GERMINATION PROTEIN B3"/>
    <property type="match status" value="1"/>
</dbReference>
<organism evidence="11 12">
    <name type="scientific">Peribacillus asahii</name>
    <dbReference type="NCBI Taxonomy" id="228899"/>
    <lineage>
        <taxon>Bacteria</taxon>
        <taxon>Bacillati</taxon>
        <taxon>Bacillota</taxon>
        <taxon>Bacilli</taxon>
        <taxon>Bacillales</taxon>
        <taxon>Bacillaceae</taxon>
        <taxon>Peribacillus</taxon>
    </lineage>
</organism>
<dbReference type="Gene3D" id="3.30.300.210">
    <property type="entry name" value="Nutrient germinant receptor protein C, domain 3"/>
    <property type="match status" value="1"/>
</dbReference>
<keyword evidence="4 8" id="KW-0732">Signal</keyword>
<dbReference type="Pfam" id="PF25198">
    <property type="entry name" value="Spore_GerAC_N"/>
    <property type="match status" value="1"/>
</dbReference>
<sequence length="396" mass="45009">MIKKLKICLIILVCMFLTTGCWDEREINNQAIILGWGFDQNEDGDYIGSAQIVVPGEVGERSSGQGKGYIVETATGKSLLDVTQNLQRKLSRKVFSSHQKVIVIGERLARNGISNILDIYSREPELPIRTNFFVLKNGDALDLLEVPYKMEDMPSTAAMKMFQSTAGPESTTFKDFLEDASSEGISPTLPILEIISSKKEGNQEKEKDTETFRIGGRAIFNQDLELVGFLSYREAVDRLWIINKLNTHKLTTNLLREEGNVGILGMNFKSKIQPIIQNDRVEFHITLSGTGVVRENNTELDLKQPKNLQIIERSFNKNLQNHMISTITKVQKEYKTDILGFGQSVHKKYPRKWKIWKKYWSKKFSDADITVKVDIHIERTGVTGSPLHLKESEIQK</sequence>
<dbReference type="Proteomes" id="UP000266016">
    <property type="component" value="Unassembled WGS sequence"/>
</dbReference>
<keyword evidence="6" id="KW-0564">Palmitate</keyword>
<dbReference type="PANTHER" id="PTHR35789:SF1">
    <property type="entry name" value="SPORE GERMINATION PROTEIN B3"/>
    <property type="match status" value="1"/>
</dbReference>
<evidence type="ECO:0000256" key="3">
    <source>
        <dbReference type="ARBA" id="ARBA00022544"/>
    </source>
</evidence>
<comment type="similarity">
    <text evidence="2">Belongs to the GerABKC lipoprotein family.</text>
</comment>
<dbReference type="InterPro" id="IPR038501">
    <property type="entry name" value="Spore_GerAC_C_sf"/>
</dbReference>
<evidence type="ECO:0000313" key="12">
    <source>
        <dbReference type="Proteomes" id="UP000266016"/>
    </source>
</evidence>